<dbReference type="GO" id="GO:0016787">
    <property type="term" value="F:hydrolase activity"/>
    <property type="evidence" value="ECO:0007669"/>
    <property type="project" value="UniProtKB-KW"/>
</dbReference>
<gene>
    <name evidence="3" type="ORF">GEMMAAP_01720</name>
</gene>
<dbReference type="PROSITE" id="PS00893">
    <property type="entry name" value="NUDIX_BOX"/>
    <property type="match status" value="1"/>
</dbReference>
<dbReference type="PROSITE" id="PS51462">
    <property type="entry name" value="NUDIX"/>
    <property type="match status" value="1"/>
</dbReference>
<dbReference type="OrthoDB" id="5511555at2"/>
<dbReference type="Proteomes" id="UP000076404">
    <property type="component" value="Chromosome"/>
</dbReference>
<evidence type="ECO:0000259" key="2">
    <source>
        <dbReference type="PROSITE" id="PS51462"/>
    </source>
</evidence>
<dbReference type="SUPFAM" id="SSF55811">
    <property type="entry name" value="Nudix"/>
    <property type="match status" value="1"/>
</dbReference>
<dbReference type="RefSeq" id="WP_053333933.1">
    <property type="nucleotide sequence ID" value="NZ_CP011454.1"/>
</dbReference>
<dbReference type="InterPro" id="IPR020084">
    <property type="entry name" value="NUDIX_hydrolase_CS"/>
</dbReference>
<evidence type="ECO:0000256" key="1">
    <source>
        <dbReference type="ARBA" id="ARBA00022801"/>
    </source>
</evidence>
<dbReference type="CDD" id="cd04663">
    <property type="entry name" value="NUDIX_Hydrolase"/>
    <property type="match status" value="1"/>
</dbReference>
<keyword evidence="4" id="KW-1185">Reference proteome</keyword>
<keyword evidence="1" id="KW-0378">Hydrolase</keyword>
<feature type="domain" description="Nudix hydrolase" evidence="2">
    <location>
        <begin position="1"/>
        <end position="132"/>
    </location>
</feature>
<dbReference type="EMBL" id="CP011454">
    <property type="protein sequence ID" value="AMW03906.1"/>
    <property type="molecule type" value="Genomic_DNA"/>
</dbReference>
<dbReference type="STRING" id="1379270.GEMMAAP_01720"/>
<dbReference type="Pfam" id="PF00293">
    <property type="entry name" value="NUDIX"/>
    <property type="match status" value="1"/>
</dbReference>
<proteinExistence type="predicted"/>
<reference evidence="3 4" key="2">
    <citation type="journal article" date="2016" name="Environ. Microbiol. Rep.">
        <title>Metagenomic evidence for the presence of phototrophic Gemmatimonadetes bacteria in diverse environments.</title>
        <authorList>
            <person name="Zeng Y."/>
            <person name="Baumbach J."/>
            <person name="Barbosa E.G."/>
            <person name="Azevedo V."/>
            <person name="Zhang C."/>
            <person name="Koblizek M."/>
        </authorList>
    </citation>
    <scope>NUCLEOTIDE SEQUENCE [LARGE SCALE GENOMIC DNA]</scope>
    <source>
        <strain evidence="3 4">AP64</strain>
    </source>
</reference>
<dbReference type="KEGG" id="gph:GEMMAAP_01720"/>
<sequence length="145" mass="15922">MRILKVVPIVRRQHGDRTEVLVVEHPQAGTQLVKGTVEAGESVAAAAVRELAEESGLVQAMYRRDLGTWEQGPPDQVWLFCEMSVARGLPDTWTQVTADDGGHRFAFWWHPLAEAPTPSCHPLFVDALAFLRTRCPPAGPTSTPA</sequence>
<accession>A0A143BFX4</accession>
<name>A0A143BFX4_9BACT</name>
<evidence type="ECO:0000313" key="3">
    <source>
        <dbReference type="EMBL" id="AMW03906.1"/>
    </source>
</evidence>
<dbReference type="AlphaFoldDB" id="A0A143BFX4"/>
<organism evidence="3 4">
    <name type="scientific">Gemmatimonas phototrophica</name>
    <dbReference type="NCBI Taxonomy" id="1379270"/>
    <lineage>
        <taxon>Bacteria</taxon>
        <taxon>Pseudomonadati</taxon>
        <taxon>Gemmatimonadota</taxon>
        <taxon>Gemmatimonadia</taxon>
        <taxon>Gemmatimonadales</taxon>
        <taxon>Gemmatimonadaceae</taxon>
        <taxon>Gemmatimonas</taxon>
    </lineage>
</organism>
<dbReference type="InterPro" id="IPR000086">
    <property type="entry name" value="NUDIX_hydrolase_dom"/>
</dbReference>
<evidence type="ECO:0000313" key="4">
    <source>
        <dbReference type="Proteomes" id="UP000076404"/>
    </source>
</evidence>
<dbReference type="Gene3D" id="3.90.79.10">
    <property type="entry name" value="Nucleoside Triphosphate Pyrophosphohydrolase"/>
    <property type="match status" value="1"/>
</dbReference>
<protein>
    <recommendedName>
        <fullName evidence="2">Nudix hydrolase domain-containing protein</fullName>
    </recommendedName>
</protein>
<reference evidence="3 4" key="1">
    <citation type="journal article" date="2014" name="Proc. Natl. Acad. Sci. U.S.A.">
        <title>Functional type 2 photosynthetic reaction centers found in the rare bacterial phylum Gemmatimonadetes.</title>
        <authorList>
            <person name="Zeng Y."/>
            <person name="Feng F."/>
            <person name="Medova H."/>
            <person name="Dean J."/>
            <person name="Koblizek M."/>
        </authorList>
    </citation>
    <scope>NUCLEOTIDE SEQUENCE [LARGE SCALE GENOMIC DNA]</scope>
    <source>
        <strain evidence="3 4">AP64</strain>
    </source>
</reference>
<dbReference type="eggNOG" id="COG0456">
    <property type="taxonomic scope" value="Bacteria"/>
</dbReference>
<dbReference type="InterPro" id="IPR015797">
    <property type="entry name" value="NUDIX_hydrolase-like_dom_sf"/>
</dbReference>